<feature type="transmembrane region" description="Helical" evidence="2">
    <location>
        <begin position="61"/>
        <end position="85"/>
    </location>
</feature>
<accession>A0A3F2RQG3</accession>
<organism evidence="3 4">
    <name type="scientific">Phytophthora kernoviae</name>
    <dbReference type="NCBI Taxonomy" id="325452"/>
    <lineage>
        <taxon>Eukaryota</taxon>
        <taxon>Sar</taxon>
        <taxon>Stramenopiles</taxon>
        <taxon>Oomycota</taxon>
        <taxon>Peronosporomycetes</taxon>
        <taxon>Peronosporales</taxon>
        <taxon>Peronosporaceae</taxon>
        <taxon>Phytophthora</taxon>
    </lineage>
</organism>
<feature type="compositionally biased region" description="Low complexity" evidence="1">
    <location>
        <begin position="178"/>
        <end position="195"/>
    </location>
</feature>
<protein>
    <submittedName>
        <fullName evidence="3">Uncharacterized protein</fullName>
    </submittedName>
</protein>
<keyword evidence="2" id="KW-0812">Transmembrane</keyword>
<dbReference type="OrthoDB" id="67322at2759"/>
<feature type="region of interest" description="Disordered" evidence="1">
    <location>
        <begin position="173"/>
        <end position="195"/>
    </location>
</feature>
<comment type="caution">
    <text evidence="3">The sequence shown here is derived from an EMBL/GenBank/DDBJ whole genome shotgun (WGS) entry which is preliminary data.</text>
</comment>
<feature type="region of interest" description="Disordered" evidence="1">
    <location>
        <begin position="108"/>
        <end position="140"/>
    </location>
</feature>
<keyword evidence="2" id="KW-0472">Membrane</keyword>
<name>A0A3F2RQG3_9STRA</name>
<keyword evidence="2" id="KW-1133">Transmembrane helix</keyword>
<evidence type="ECO:0000313" key="4">
    <source>
        <dbReference type="Proteomes" id="UP000277300"/>
    </source>
</evidence>
<proteinExistence type="predicted"/>
<dbReference type="Proteomes" id="UP000277300">
    <property type="component" value="Unassembled WGS sequence"/>
</dbReference>
<evidence type="ECO:0000313" key="3">
    <source>
        <dbReference type="EMBL" id="RLN62252.1"/>
    </source>
</evidence>
<dbReference type="EMBL" id="MBDO02000128">
    <property type="protein sequence ID" value="RLN62252.1"/>
    <property type="molecule type" value="Genomic_DNA"/>
</dbReference>
<evidence type="ECO:0000256" key="1">
    <source>
        <dbReference type="SAM" id="MobiDB-lite"/>
    </source>
</evidence>
<reference evidence="3 4" key="1">
    <citation type="submission" date="2018-07" db="EMBL/GenBank/DDBJ databases">
        <title>Genome sequencing of oomycete isolates from Chile give support for New Zealand origin for Phytophthora kernoviae and make available the first Nothophytophthora sp. genome.</title>
        <authorList>
            <person name="Studholme D.J."/>
            <person name="Sanfuentes E."/>
            <person name="Panda P."/>
            <person name="Hill R."/>
            <person name="Sambles C."/>
            <person name="Grant M."/>
            <person name="Williams N.M."/>
            <person name="Mcdougal R.L."/>
        </authorList>
    </citation>
    <scope>NUCLEOTIDE SEQUENCE [LARGE SCALE GENOMIC DNA]</scope>
    <source>
        <strain evidence="3">Chile6</strain>
    </source>
</reference>
<feature type="compositionally biased region" description="Polar residues" evidence="1">
    <location>
        <begin position="120"/>
        <end position="132"/>
    </location>
</feature>
<gene>
    <name evidence="3" type="ORF">BBP00_00004885</name>
</gene>
<sequence>MSMGVHGKEALRLPDIAKADAINETLGPDSMPSNAMRAAGAAVVLASGDAGSSSSGDGLKAWQWVLVGLAIAIVLGLLIFIFNWFRNRPLRGDNRREVVQAVELSRSQPKDDIDTHPIVQPSTSRHLSRQGNLSAMESRLSSSSMKNMKISMESERMFADIEDEMQAQSPREMRRSSSRIMSPSNSSTSVSNGGNRVSVKDQLYTLECKVQSHEDTIQKLMSIHQADKALLLTKIEEITDRTSDELHKLRVDYQKKLNTASEEIERLNKCLNVQRGHITTLQEQCQSLHKHVVQVDDDVTKLATEVLGE</sequence>
<dbReference type="AlphaFoldDB" id="A0A3F2RQG3"/>
<evidence type="ECO:0000256" key="2">
    <source>
        <dbReference type="SAM" id="Phobius"/>
    </source>
</evidence>